<dbReference type="OrthoDB" id="4712301at2"/>
<dbReference type="RefSeq" id="WP_085246271.1">
    <property type="nucleotide sequence ID" value="NZ_LQPN01000074.1"/>
</dbReference>
<reference evidence="2 3" key="1">
    <citation type="journal article" date="2015" name="Emerg. Microbes Infect.">
        <title>Characterization of 17 strains belonging to the Mycobacterium simiae complex and description of Mycobacterium paraense sp. nov.</title>
        <authorList>
            <person name="Fusco da Costa A.R."/>
            <person name="Fedrizzi T."/>
            <person name="Lopes M.L."/>
            <person name="Pecorari M."/>
            <person name="Oliveira da Costa W.L."/>
            <person name="Giacobazzi E."/>
            <person name="da Costa Bahia J.R."/>
            <person name="De Sanctis V."/>
            <person name="Batista Lima K.V."/>
            <person name="Bertorelli R."/>
            <person name="Grottola A."/>
            <person name="Fabio A."/>
            <person name="Mariottini A."/>
            <person name="Ferretti P."/>
            <person name="Di Leva F."/>
            <person name="Fregni Serpini G."/>
            <person name="Tagliazucchi S."/>
            <person name="Rumpianesi F."/>
            <person name="Jousson O."/>
            <person name="Segata N."/>
            <person name="Tortoli E."/>
        </authorList>
    </citation>
    <scope>NUCLEOTIDE SEQUENCE [LARGE SCALE GENOMIC DNA]</scope>
    <source>
        <strain evidence="2 3">IEC33</strain>
    </source>
</reference>
<gene>
    <name evidence="2" type="ORF">AWB90_24770</name>
</gene>
<comment type="caution">
    <text evidence="2">The sequence shown here is derived from an EMBL/GenBank/DDBJ whole genome shotgun (WGS) entry which is preliminary data.</text>
</comment>
<protein>
    <submittedName>
        <fullName evidence="2">Uncharacterized protein</fullName>
    </submittedName>
</protein>
<keyword evidence="1" id="KW-1133">Transmembrane helix</keyword>
<evidence type="ECO:0000256" key="1">
    <source>
        <dbReference type="SAM" id="Phobius"/>
    </source>
</evidence>
<name>A0A1X2A421_9MYCO</name>
<keyword evidence="1" id="KW-0812">Transmembrane</keyword>
<sequence>MGNTIGLPLTLLIVLGWIAFFVFLYLRRRKKYGGPPRFAGPPLSGTGRILFVTRQGRAHPPLDSKVPPIRSIRLSVTIPGHKPYDATATQEIPVPALYRIDPNGGTVAVQVDSTNLKYVWVDFDQPIT</sequence>
<organism evidence="2 3">
    <name type="scientific">Mycobacterium paraense</name>
    <dbReference type="NCBI Taxonomy" id="767916"/>
    <lineage>
        <taxon>Bacteria</taxon>
        <taxon>Bacillati</taxon>
        <taxon>Actinomycetota</taxon>
        <taxon>Actinomycetes</taxon>
        <taxon>Mycobacteriales</taxon>
        <taxon>Mycobacteriaceae</taxon>
        <taxon>Mycobacterium</taxon>
        <taxon>Mycobacterium simiae complex</taxon>
    </lineage>
</organism>
<proteinExistence type="predicted"/>
<evidence type="ECO:0000313" key="2">
    <source>
        <dbReference type="EMBL" id="ORW38056.1"/>
    </source>
</evidence>
<evidence type="ECO:0000313" key="3">
    <source>
        <dbReference type="Proteomes" id="UP000193285"/>
    </source>
</evidence>
<feature type="transmembrane region" description="Helical" evidence="1">
    <location>
        <begin position="6"/>
        <end position="26"/>
    </location>
</feature>
<dbReference type="Proteomes" id="UP000193285">
    <property type="component" value="Unassembled WGS sequence"/>
</dbReference>
<dbReference type="EMBL" id="LQPN01000074">
    <property type="protein sequence ID" value="ORW38056.1"/>
    <property type="molecule type" value="Genomic_DNA"/>
</dbReference>
<accession>A0A1X2A421</accession>
<dbReference type="AlphaFoldDB" id="A0A1X2A421"/>
<keyword evidence="1" id="KW-0472">Membrane</keyword>